<protein>
    <recommendedName>
        <fullName evidence="2">LYR motif-containing protein Cup1-like N-terminal domain-containing protein</fullName>
    </recommendedName>
</protein>
<reference evidence="3 4" key="1">
    <citation type="submission" date="2024-07" db="EMBL/GenBank/DDBJ databases">
        <title>Section-level genome sequencing and comparative genomics of Aspergillus sections Usti and Cavernicolus.</title>
        <authorList>
            <consortium name="Lawrence Berkeley National Laboratory"/>
            <person name="Nybo J.L."/>
            <person name="Vesth T.C."/>
            <person name="Theobald S."/>
            <person name="Frisvad J.C."/>
            <person name="Larsen T.O."/>
            <person name="Kjaerboelling I."/>
            <person name="Rothschild-Mancinelli K."/>
            <person name="Lyhne E.K."/>
            <person name="Kogle M.E."/>
            <person name="Barry K."/>
            <person name="Clum A."/>
            <person name="Na H."/>
            <person name="Ledsgaard L."/>
            <person name="Lin J."/>
            <person name="Lipzen A."/>
            <person name="Kuo A."/>
            <person name="Riley R."/>
            <person name="Mondo S."/>
            <person name="Labutti K."/>
            <person name="Haridas S."/>
            <person name="Pangalinan J."/>
            <person name="Salamov A.A."/>
            <person name="Simmons B.A."/>
            <person name="Magnuson J.K."/>
            <person name="Chen J."/>
            <person name="Drula E."/>
            <person name="Henrissat B."/>
            <person name="Wiebenga A."/>
            <person name="Lubbers R.J."/>
            <person name="Gomes A.C."/>
            <person name="Macurrencykelacurrency M.R."/>
            <person name="Stajich J."/>
            <person name="Grigoriev I.V."/>
            <person name="Mortensen U.H."/>
            <person name="De Vries R.P."/>
            <person name="Baker S.E."/>
            <person name="Andersen M.R."/>
        </authorList>
    </citation>
    <scope>NUCLEOTIDE SEQUENCE [LARGE SCALE GENOMIC DNA]</scope>
    <source>
        <strain evidence="3 4">CBS 449.75</strain>
    </source>
</reference>
<name>A0ABR4LV05_9EURO</name>
<dbReference type="RefSeq" id="XP_070886141.1">
    <property type="nucleotide sequence ID" value="XM_071024245.1"/>
</dbReference>
<accession>A0ABR4LV05</accession>
<dbReference type="GeneID" id="98139317"/>
<sequence>MKKPPAPFPRKEWRSLLRSLLRESSYLPDPIARSACHDQVLQRFRRYHEERRTRIRTDPIRLVQLHKNARHHLSILRRANEAFSRPLEKVLRFAYGRTGRRRRELLSKMLAEDAPQDSNSLETLLTNPSQFEDGWKPPTIITTLLTSQNNNPTVGQLSGLPSVKDLKPPIPEKNAWGRSVPLVRRRNIRRRWYKNVLDVLLPPLPESELRVLEGLISGQIPWKPPRLRYTSRTTTSATNNVDTKAGMIRTILTAGPPKEGTFRPYINGRPHKLTRRFMCRLWKRISSLVPRQYWNAAGNARFTWDSAKPVPTIALSAREESSWKLFRGADASLVETKTLASPPEGDRWQELGSDASR</sequence>
<evidence type="ECO:0000256" key="1">
    <source>
        <dbReference type="SAM" id="MobiDB-lite"/>
    </source>
</evidence>
<keyword evidence="4" id="KW-1185">Reference proteome</keyword>
<proteinExistence type="predicted"/>
<dbReference type="CDD" id="cd20273">
    <property type="entry name" value="Complex1_LYR_unchar"/>
    <property type="match status" value="1"/>
</dbReference>
<organism evidence="3 4">
    <name type="scientific">Aspergillus lucknowensis</name>
    <dbReference type="NCBI Taxonomy" id="176173"/>
    <lineage>
        <taxon>Eukaryota</taxon>
        <taxon>Fungi</taxon>
        <taxon>Dikarya</taxon>
        <taxon>Ascomycota</taxon>
        <taxon>Pezizomycotina</taxon>
        <taxon>Eurotiomycetes</taxon>
        <taxon>Eurotiomycetidae</taxon>
        <taxon>Eurotiales</taxon>
        <taxon>Aspergillaceae</taxon>
        <taxon>Aspergillus</taxon>
        <taxon>Aspergillus subgen. Nidulantes</taxon>
    </lineage>
</organism>
<feature type="region of interest" description="Disordered" evidence="1">
    <location>
        <begin position="336"/>
        <end position="357"/>
    </location>
</feature>
<dbReference type="InterPro" id="IPR046896">
    <property type="entry name" value="Cup1-like_N"/>
</dbReference>
<dbReference type="Proteomes" id="UP001610432">
    <property type="component" value="Unassembled WGS sequence"/>
</dbReference>
<evidence type="ECO:0000313" key="4">
    <source>
        <dbReference type="Proteomes" id="UP001610432"/>
    </source>
</evidence>
<feature type="domain" description="LYR motif-containing protein Cup1-like N-terminal" evidence="2">
    <location>
        <begin position="16"/>
        <end position="106"/>
    </location>
</feature>
<dbReference type="Pfam" id="PF20263">
    <property type="entry name" value="LYRM2-like"/>
    <property type="match status" value="1"/>
</dbReference>
<evidence type="ECO:0000259" key="2">
    <source>
        <dbReference type="Pfam" id="PF20263"/>
    </source>
</evidence>
<dbReference type="EMBL" id="JBFXLQ010000020">
    <property type="protein sequence ID" value="KAL2867162.1"/>
    <property type="molecule type" value="Genomic_DNA"/>
</dbReference>
<evidence type="ECO:0000313" key="3">
    <source>
        <dbReference type="EMBL" id="KAL2867162.1"/>
    </source>
</evidence>
<comment type="caution">
    <text evidence="3">The sequence shown here is derived from an EMBL/GenBank/DDBJ whole genome shotgun (WGS) entry which is preliminary data.</text>
</comment>
<gene>
    <name evidence="3" type="ORF">BJX67DRAFT_105546</name>
</gene>